<dbReference type="InterPro" id="IPR000032">
    <property type="entry name" value="HPr-like"/>
</dbReference>
<dbReference type="PROSITE" id="PS00589">
    <property type="entry name" value="PTS_HPR_SER"/>
    <property type="match status" value="1"/>
</dbReference>
<dbReference type="InterPro" id="IPR035895">
    <property type="entry name" value="HPr-like_sf"/>
</dbReference>
<organism evidence="6 7">
    <name type="scientific">Luteitalea pratensis</name>
    <dbReference type="NCBI Taxonomy" id="1855912"/>
    <lineage>
        <taxon>Bacteria</taxon>
        <taxon>Pseudomonadati</taxon>
        <taxon>Acidobacteriota</taxon>
        <taxon>Vicinamibacteria</taxon>
        <taxon>Vicinamibacterales</taxon>
        <taxon>Vicinamibacteraceae</taxon>
        <taxon>Luteitalea</taxon>
    </lineage>
</organism>
<evidence type="ECO:0000256" key="3">
    <source>
        <dbReference type="ARBA" id="ARBA00022490"/>
    </source>
</evidence>
<dbReference type="PRINTS" id="PR00107">
    <property type="entry name" value="PHOSPHOCPHPR"/>
</dbReference>
<dbReference type="AlphaFoldDB" id="A0A143PPE1"/>
<dbReference type="GO" id="GO:0009401">
    <property type="term" value="P:phosphoenolpyruvate-dependent sugar phosphotransferase system"/>
    <property type="evidence" value="ECO:0007669"/>
    <property type="project" value="UniProtKB-KW"/>
</dbReference>
<reference evidence="7" key="2">
    <citation type="submission" date="2016-04" db="EMBL/GenBank/DDBJ databases">
        <title>First Complete Genome Sequence of a Subdivision 6 Acidobacterium.</title>
        <authorList>
            <person name="Huang S."/>
            <person name="Vieira S."/>
            <person name="Bunk B."/>
            <person name="Riedel T."/>
            <person name="Sproeer C."/>
            <person name="Overmann J."/>
        </authorList>
    </citation>
    <scope>NUCLEOTIDE SEQUENCE [LARGE SCALE GENOMIC DNA]</scope>
    <source>
        <strain evidence="7">DSM 100886 HEG_-6_39</strain>
    </source>
</reference>
<sequence>MVTREVTIVNRLGLHARAAAKFVRLASQHAATVRVARGARELDGKSILGLLLLGAASGSTIVIRAEGVDAEHAVESLAALVAEGFGES</sequence>
<evidence type="ECO:0000259" key="5">
    <source>
        <dbReference type="PROSITE" id="PS51350"/>
    </source>
</evidence>
<dbReference type="Proteomes" id="UP000076079">
    <property type="component" value="Chromosome"/>
</dbReference>
<evidence type="ECO:0000256" key="2">
    <source>
        <dbReference type="ARBA" id="ARBA00010736"/>
    </source>
</evidence>
<keyword evidence="4" id="KW-0598">Phosphotransferase system</keyword>
<keyword evidence="7" id="KW-1185">Reference proteome</keyword>
<dbReference type="CDD" id="cd00367">
    <property type="entry name" value="PTS-HPr_like"/>
    <property type="match status" value="1"/>
</dbReference>
<accession>A0A143PPE1</accession>
<protein>
    <submittedName>
        <fullName evidence="6">Phosphocarrier protein HPr</fullName>
        <ecNumber evidence="6">2.7.11.-</ecNumber>
    </submittedName>
</protein>
<evidence type="ECO:0000313" key="6">
    <source>
        <dbReference type="EMBL" id="AMY10291.1"/>
    </source>
</evidence>
<dbReference type="Pfam" id="PF00381">
    <property type="entry name" value="PTS-HPr"/>
    <property type="match status" value="1"/>
</dbReference>
<dbReference type="Gene3D" id="3.30.1340.10">
    <property type="entry name" value="HPr-like"/>
    <property type="match status" value="1"/>
</dbReference>
<comment type="subcellular location">
    <subcellularLocation>
        <location evidence="1">Cytoplasm</location>
    </subcellularLocation>
</comment>
<evidence type="ECO:0000256" key="4">
    <source>
        <dbReference type="ARBA" id="ARBA00022683"/>
    </source>
</evidence>
<dbReference type="RefSeq" id="WP_110171943.1">
    <property type="nucleotide sequence ID" value="NZ_CP015136.1"/>
</dbReference>
<reference evidence="6 7" key="1">
    <citation type="journal article" date="2016" name="Genome Announc.">
        <title>First Complete Genome Sequence of a Subdivision 6 Acidobacterium Strain.</title>
        <authorList>
            <person name="Huang S."/>
            <person name="Vieira S."/>
            <person name="Bunk B."/>
            <person name="Riedel T."/>
            <person name="Sproer C."/>
            <person name="Overmann J."/>
        </authorList>
    </citation>
    <scope>NUCLEOTIDE SEQUENCE [LARGE SCALE GENOMIC DNA]</scope>
    <source>
        <strain evidence="7">DSM 100886 HEG_-6_39</strain>
    </source>
</reference>
<dbReference type="OrthoDB" id="9809047at2"/>
<dbReference type="SUPFAM" id="SSF55594">
    <property type="entry name" value="HPr-like"/>
    <property type="match status" value="1"/>
</dbReference>
<evidence type="ECO:0000313" key="7">
    <source>
        <dbReference type="Proteomes" id="UP000076079"/>
    </source>
</evidence>
<dbReference type="InterPro" id="IPR002114">
    <property type="entry name" value="PTS_HPr_Ser_P_site"/>
</dbReference>
<dbReference type="GO" id="GO:0005737">
    <property type="term" value="C:cytoplasm"/>
    <property type="evidence" value="ECO:0007669"/>
    <property type="project" value="UniProtKB-SubCell"/>
</dbReference>
<keyword evidence="6" id="KW-0808">Transferase</keyword>
<dbReference type="GO" id="GO:0016740">
    <property type="term" value="F:transferase activity"/>
    <property type="evidence" value="ECO:0007669"/>
    <property type="project" value="UniProtKB-KW"/>
</dbReference>
<name>A0A143PPE1_LUTPR</name>
<proteinExistence type="inferred from homology"/>
<comment type="similarity">
    <text evidence="2">Belongs to the HPr family.</text>
</comment>
<keyword evidence="3" id="KW-0963">Cytoplasm</keyword>
<evidence type="ECO:0000256" key="1">
    <source>
        <dbReference type="ARBA" id="ARBA00004496"/>
    </source>
</evidence>
<dbReference type="PATRIC" id="fig|1813736.3.peg.3730"/>
<dbReference type="EMBL" id="CP015136">
    <property type="protein sequence ID" value="AMY10291.1"/>
    <property type="molecule type" value="Genomic_DNA"/>
</dbReference>
<dbReference type="NCBIfam" id="TIGR01003">
    <property type="entry name" value="PTS_HPr_family"/>
    <property type="match status" value="1"/>
</dbReference>
<dbReference type="STRING" id="1855912.LuPra_03521"/>
<dbReference type="PROSITE" id="PS51350">
    <property type="entry name" value="PTS_HPR_DOM"/>
    <property type="match status" value="1"/>
</dbReference>
<dbReference type="PANTHER" id="PTHR33705:SF2">
    <property type="entry name" value="PHOSPHOCARRIER PROTEIN NPR"/>
    <property type="match status" value="1"/>
</dbReference>
<dbReference type="PANTHER" id="PTHR33705">
    <property type="entry name" value="PHOSPHOCARRIER PROTEIN HPR"/>
    <property type="match status" value="1"/>
</dbReference>
<feature type="domain" description="HPr" evidence="5">
    <location>
        <begin position="1"/>
        <end position="88"/>
    </location>
</feature>
<dbReference type="InterPro" id="IPR050399">
    <property type="entry name" value="HPr"/>
</dbReference>
<gene>
    <name evidence="6" type="primary">ptsH</name>
    <name evidence="6" type="ORF">LuPra_03521</name>
</gene>
<dbReference type="InterPro" id="IPR001020">
    <property type="entry name" value="PTS_HPr_His_P_site"/>
</dbReference>
<dbReference type="PROSITE" id="PS00369">
    <property type="entry name" value="PTS_HPR_HIS"/>
    <property type="match status" value="1"/>
</dbReference>
<dbReference type="EC" id="2.7.11.-" evidence="6"/>
<dbReference type="KEGG" id="abac:LuPra_03521"/>